<dbReference type="SMART" id="SM00456">
    <property type="entry name" value="WW"/>
    <property type="match status" value="1"/>
</dbReference>
<sequence length="1757" mass="194689">MQSALRTTLRATGAARPAALRRPYHSTAYNLLAYKDAQERHTLSPRSDEHTKSATDDDVAALLDTAFGPNQPRPDKVIISAEIESKGKPNPLEASGANQEFSKPRGDERAEQYKVVVEKAEKSRIGVQAEHIAVLVLSIDLVECSAAREPCPLRMQRVKRGSDQTTRQHLNLTTKHIAYSHILAEKNSPQHGLRLRLKVQLQRSQQLHMWTGLQLQKLWQIVTKLSSGWGGARTINQPPDRLSRHLTFYEVVEYSIRCQIENLSARCMKPGMTPPQSSRLTKADSAQPAVPLLNSARHQYPRTIRPFYLHQALSCRDFSSTAIDRRKGIMPQVSSIVRGLDTPQSTEERPRSPETRLRESPDIFSIFTLTVSFDIPSCDLPSLRGIPGENSNVPARSYGLGTGVSCAVSIHKTGDEEAEACPPVRDSGTLVALKRYSATPDDSPGGGQANRKLCQLLWQELSVFTHPYLRRHENICQLLYVGWDSNSIVPNLALELAQYGTLEDCLQHLRSYNSPLRKAHLSCDIALGLAAIHACGMVHGDIKPGNIIIQSHPSRVVVAKLSDFNGVSSAESYGSNPYSFGTPEWQAPEAVIQEPTIDWQLCDVYSFCMVIATIWTRTGYIPPGGSFLDSCLQYQLDSEQRRAWALGCKLAPDDSETSLLGLALRVIYSDLNIWISLPRILTSGLPTEPSSRLEMAVMVNTCFSDFATQTGRDLSFAPADAGFVSSKPYDAADVFGEMFVLNSSYIQRHRSFKGTMFKALLAAGINLRDSVELPTVLDVEENPAMTDNDLYDFLMTQDIRLKDALHEHDSLYRFAGFAANISLSYLLGIGTPVKEDAAISWLRLAARAGEGNSIHLFGPLEQSIKVHEPEIPRRLWCAFGTLAGYFHTAECLQDTDPVLYKTAMKMYRRHCWGRRGHQINSIEPYLPDWVAQIRQDPSLVNNQVPSRRPEVPTNIKETALHLCAATGDLESAMYLAGLADADINAVNSRNETPIFYATRAGQFEIAKFLFDQGAEVDGISTEGYGIAHVLSMMDDDHGAELAPLYVSRGAALNIAGKVSQKVSRDNLTRGRGIPLFWAALHVRPLLFAALLEMHTKPEFRISRADALQLLTLLSTLHLHNMLEAALELVQGIIDPAQESPRDPDIDSVQRMLQDFSISPAEQDHDGAFVTPAISTALLFKAMGNWPTDILHRRYISRNMFSRNKERTVSVLLKQGADPLASTGSPDSGEDEVQHNTPLALAISAGDTRTFRLFMDTVRERGVDLLPYLAHPRRWAGYSALQWSIYSDARDIFILLLEEYPSLADLVGEYGRRPLHSAAMKEWPGYAEELLRRGASLYDRSRDRSTPFVMSLMHSPNLEVAELLAQHCDDMNSILGPDTESGFTAFGKLLSALVGYRMDFGIDRLRYLVDKFGAPSFFSKVDEADHEDVTVFRTVLLERTAPMDRAQIALETSVLEFLLTIFPDRVDFIDYFGGASLHYAAAYGNYPAVEVLLRHGANAAIETQLVNGRGLAGYTALDLAVQRQRDGPGDWILRGTRSEIDAWEANMKSTIRALVEAGGGEPGSGVPFLDRLMTQQAAGRFSMVQVSRLGDRPRRSDRSGDSDWPLTLPDDGPGHAQAASEAAGHQFSEQDRELTEIIGESGLSVRMPQGSLNMLQMMVGAVNPTVLTSNMMESLPQPPAGYLDTLQAEVSQRRADRSSSSLSLPPGWETKNDASSGRAYYVDHNTRTTSWLRPTRRAEDVRSSGIDGWQSERSGFLM</sequence>
<dbReference type="PROSITE" id="PS01159">
    <property type="entry name" value="WW_DOMAIN_1"/>
    <property type="match status" value="1"/>
</dbReference>
<feature type="compositionally biased region" description="Basic and acidic residues" evidence="4">
    <location>
        <begin position="346"/>
        <end position="359"/>
    </location>
</feature>
<dbReference type="SUPFAM" id="SSF56112">
    <property type="entry name" value="Protein kinase-like (PK-like)"/>
    <property type="match status" value="1"/>
</dbReference>
<evidence type="ECO:0000256" key="2">
    <source>
        <dbReference type="ARBA" id="ARBA00023043"/>
    </source>
</evidence>
<evidence type="ECO:0008006" key="9">
    <source>
        <dbReference type="Google" id="ProtNLM"/>
    </source>
</evidence>
<dbReference type="SMART" id="SM00220">
    <property type="entry name" value="S_TKc"/>
    <property type="match status" value="1"/>
</dbReference>
<feature type="region of interest" description="Disordered" evidence="4">
    <location>
        <begin position="1690"/>
        <end position="1713"/>
    </location>
</feature>
<dbReference type="InterPro" id="IPR036020">
    <property type="entry name" value="WW_dom_sf"/>
</dbReference>
<evidence type="ECO:0000259" key="5">
    <source>
        <dbReference type="PROSITE" id="PS50011"/>
    </source>
</evidence>
<evidence type="ECO:0000313" key="7">
    <source>
        <dbReference type="EMBL" id="PWI71544.1"/>
    </source>
</evidence>
<feature type="region of interest" description="Disordered" evidence="4">
    <location>
        <begin position="338"/>
        <end position="359"/>
    </location>
</feature>
<dbReference type="PROSITE" id="PS50011">
    <property type="entry name" value="PROTEIN_KINASE_DOM"/>
    <property type="match status" value="1"/>
</dbReference>
<dbReference type="Pfam" id="PF00069">
    <property type="entry name" value="Pkinase"/>
    <property type="match status" value="1"/>
</dbReference>
<dbReference type="EMBL" id="LCWV01000007">
    <property type="protein sequence ID" value="PWI71544.1"/>
    <property type="molecule type" value="Genomic_DNA"/>
</dbReference>
<dbReference type="SMART" id="SM00248">
    <property type="entry name" value="ANK"/>
    <property type="match status" value="8"/>
</dbReference>
<dbReference type="InterPro" id="IPR002110">
    <property type="entry name" value="Ankyrin_rpt"/>
</dbReference>
<reference evidence="7 8" key="1">
    <citation type="journal article" date="2016" name="Front. Microbiol.">
        <title>Genome and transcriptome sequences reveal the specific parasitism of the nematophagous Purpureocillium lilacinum 36-1.</title>
        <authorList>
            <person name="Xie J."/>
            <person name="Li S."/>
            <person name="Mo C."/>
            <person name="Xiao X."/>
            <person name="Peng D."/>
            <person name="Wang G."/>
            <person name="Xiao Y."/>
        </authorList>
    </citation>
    <scope>NUCLEOTIDE SEQUENCE [LARGE SCALE GENOMIC DNA]</scope>
    <source>
        <strain evidence="7 8">36-1</strain>
    </source>
</reference>
<accession>A0A2U3EAK5</accession>
<dbReference type="PROSITE" id="PS50297">
    <property type="entry name" value="ANK_REP_REGION"/>
    <property type="match status" value="2"/>
</dbReference>
<evidence type="ECO:0000259" key="6">
    <source>
        <dbReference type="PROSITE" id="PS50020"/>
    </source>
</evidence>
<dbReference type="InterPro" id="IPR000719">
    <property type="entry name" value="Prot_kinase_dom"/>
</dbReference>
<proteinExistence type="predicted"/>
<feature type="repeat" description="ANK" evidence="3">
    <location>
        <begin position="1309"/>
        <end position="1341"/>
    </location>
</feature>
<evidence type="ECO:0000256" key="4">
    <source>
        <dbReference type="SAM" id="MobiDB-lite"/>
    </source>
</evidence>
<feature type="repeat" description="ANK" evidence="3">
    <location>
        <begin position="1471"/>
        <end position="1503"/>
    </location>
</feature>
<dbReference type="CDD" id="cd00201">
    <property type="entry name" value="WW"/>
    <property type="match status" value="1"/>
</dbReference>
<name>A0A2U3EAK5_PURLI</name>
<dbReference type="PROSITE" id="PS50020">
    <property type="entry name" value="WW_DOMAIN_2"/>
    <property type="match status" value="1"/>
</dbReference>
<evidence type="ECO:0000313" key="8">
    <source>
        <dbReference type="Proteomes" id="UP000245956"/>
    </source>
</evidence>
<dbReference type="PANTHER" id="PTHR24198">
    <property type="entry name" value="ANKYRIN REPEAT AND PROTEIN KINASE DOMAIN-CONTAINING PROTEIN"/>
    <property type="match status" value="1"/>
</dbReference>
<feature type="compositionally biased region" description="Basic and acidic residues" evidence="4">
    <location>
        <begin position="1588"/>
        <end position="1600"/>
    </location>
</feature>
<dbReference type="PANTHER" id="PTHR24198:SF165">
    <property type="entry name" value="ANKYRIN REPEAT-CONTAINING PROTEIN-RELATED"/>
    <property type="match status" value="1"/>
</dbReference>
<dbReference type="Gene3D" id="1.25.40.20">
    <property type="entry name" value="Ankyrin repeat-containing domain"/>
    <property type="match status" value="2"/>
</dbReference>
<feature type="repeat" description="ANK" evidence="3">
    <location>
        <begin position="989"/>
        <end position="1021"/>
    </location>
</feature>
<keyword evidence="1" id="KW-0677">Repeat</keyword>
<evidence type="ECO:0000256" key="1">
    <source>
        <dbReference type="ARBA" id="ARBA00022737"/>
    </source>
</evidence>
<dbReference type="CDD" id="cd00180">
    <property type="entry name" value="PKc"/>
    <property type="match status" value="1"/>
</dbReference>
<feature type="region of interest" description="Disordered" evidence="4">
    <location>
        <begin position="1582"/>
        <end position="1629"/>
    </location>
</feature>
<feature type="domain" description="WW" evidence="6">
    <location>
        <begin position="1701"/>
        <end position="1735"/>
    </location>
</feature>
<dbReference type="GO" id="GO:0005524">
    <property type="term" value="F:ATP binding"/>
    <property type="evidence" value="ECO:0007669"/>
    <property type="project" value="InterPro"/>
</dbReference>
<dbReference type="GO" id="GO:0004672">
    <property type="term" value="F:protein kinase activity"/>
    <property type="evidence" value="ECO:0007669"/>
    <property type="project" value="InterPro"/>
</dbReference>
<dbReference type="Gene3D" id="1.10.510.10">
    <property type="entry name" value="Transferase(Phosphotransferase) domain 1"/>
    <property type="match status" value="1"/>
</dbReference>
<feature type="region of interest" description="Disordered" evidence="4">
    <location>
        <begin position="85"/>
        <end position="107"/>
    </location>
</feature>
<dbReference type="Proteomes" id="UP000245956">
    <property type="component" value="Unassembled WGS sequence"/>
</dbReference>
<dbReference type="Pfam" id="PF12796">
    <property type="entry name" value="Ank_2"/>
    <property type="match status" value="1"/>
</dbReference>
<dbReference type="Pfam" id="PF00023">
    <property type="entry name" value="Ank"/>
    <property type="match status" value="1"/>
</dbReference>
<feature type="domain" description="Protein kinase" evidence="5">
    <location>
        <begin position="394"/>
        <end position="707"/>
    </location>
</feature>
<dbReference type="InterPro" id="IPR001202">
    <property type="entry name" value="WW_dom"/>
</dbReference>
<comment type="caution">
    <text evidence="7">The sequence shown here is derived from an EMBL/GenBank/DDBJ whole genome shotgun (WGS) entry which is preliminary data.</text>
</comment>
<dbReference type="SUPFAM" id="SSF48403">
    <property type="entry name" value="Ankyrin repeat"/>
    <property type="match status" value="1"/>
</dbReference>
<dbReference type="InterPro" id="IPR011009">
    <property type="entry name" value="Kinase-like_dom_sf"/>
</dbReference>
<gene>
    <name evidence="7" type="ORF">PCL_11638</name>
</gene>
<evidence type="ECO:0000256" key="3">
    <source>
        <dbReference type="PROSITE-ProRule" id="PRU00023"/>
    </source>
</evidence>
<dbReference type="PROSITE" id="PS50088">
    <property type="entry name" value="ANK_REPEAT"/>
    <property type="match status" value="3"/>
</dbReference>
<organism evidence="7 8">
    <name type="scientific">Purpureocillium lilacinum</name>
    <name type="common">Paecilomyces lilacinus</name>
    <dbReference type="NCBI Taxonomy" id="33203"/>
    <lineage>
        <taxon>Eukaryota</taxon>
        <taxon>Fungi</taxon>
        <taxon>Dikarya</taxon>
        <taxon>Ascomycota</taxon>
        <taxon>Pezizomycotina</taxon>
        <taxon>Sordariomycetes</taxon>
        <taxon>Hypocreomycetidae</taxon>
        <taxon>Hypocreales</taxon>
        <taxon>Ophiocordycipitaceae</taxon>
        <taxon>Purpureocillium</taxon>
    </lineage>
</organism>
<protein>
    <recommendedName>
        <fullName evidence="9">Serine/threonine protein kinase</fullName>
    </recommendedName>
</protein>
<dbReference type="InterPro" id="IPR036770">
    <property type="entry name" value="Ankyrin_rpt-contain_sf"/>
</dbReference>
<dbReference type="Pfam" id="PF00397">
    <property type="entry name" value="WW"/>
    <property type="match status" value="1"/>
</dbReference>
<keyword evidence="2 3" id="KW-0040">ANK repeat</keyword>
<dbReference type="InterPro" id="IPR008271">
    <property type="entry name" value="Ser/Thr_kinase_AS"/>
</dbReference>
<dbReference type="PROSITE" id="PS00108">
    <property type="entry name" value="PROTEIN_KINASE_ST"/>
    <property type="match status" value="1"/>
</dbReference>
<dbReference type="Gene3D" id="2.20.70.10">
    <property type="match status" value="1"/>
</dbReference>
<dbReference type="SUPFAM" id="SSF51045">
    <property type="entry name" value="WW domain"/>
    <property type="match status" value="1"/>
</dbReference>